<evidence type="ECO:0000313" key="6">
    <source>
        <dbReference type="EMBL" id="QTL99604.1"/>
    </source>
</evidence>
<dbReference type="PANTHER" id="PTHR43280">
    <property type="entry name" value="ARAC-FAMILY TRANSCRIPTIONAL REGULATOR"/>
    <property type="match status" value="1"/>
</dbReference>
<keyword evidence="4" id="KW-0472">Membrane</keyword>
<dbReference type="PROSITE" id="PS01124">
    <property type="entry name" value="HTH_ARAC_FAMILY_2"/>
    <property type="match status" value="1"/>
</dbReference>
<gene>
    <name evidence="6" type="ORF">GM661_17415</name>
</gene>
<evidence type="ECO:0000259" key="5">
    <source>
        <dbReference type="PROSITE" id="PS01124"/>
    </source>
</evidence>
<dbReference type="SUPFAM" id="SSF46689">
    <property type="entry name" value="Homeodomain-like"/>
    <property type="match status" value="2"/>
</dbReference>
<dbReference type="EMBL" id="CP046640">
    <property type="protein sequence ID" value="QTL99604.1"/>
    <property type="molecule type" value="Genomic_DNA"/>
</dbReference>
<dbReference type="GO" id="GO:0043565">
    <property type="term" value="F:sequence-specific DNA binding"/>
    <property type="evidence" value="ECO:0007669"/>
    <property type="project" value="InterPro"/>
</dbReference>
<keyword evidence="3" id="KW-0804">Transcription</keyword>
<dbReference type="InterPro" id="IPR037923">
    <property type="entry name" value="HTH-like"/>
</dbReference>
<dbReference type="SMART" id="SM00342">
    <property type="entry name" value="HTH_ARAC"/>
    <property type="match status" value="1"/>
</dbReference>
<evidence type="ECO:0000256" key="4">
    <source>
        <dbReference type="SAM" id="Phobius"/>
    </source>
</evidence>
<protein>
    <submittedName>
        <fullName evidence="6">AraC family transcriptional regulator</fullName>
    </submittedName>
</protein>
<dbReference type="InterPro" id="IPR018060">
    <property type="entry name" value="HTH_AraC"/>
</dbReference>
<dbReference type="AlphaFoldDB" id="A0A8A7KNH5"/>
<dbReference type="Pfam" id="PF12833">
    <property type="entry name" value="HTH_18"/>
    <property type="match status" value="1"/>
</dbReference>
<keyword evidence="7" id="KW-1185">Reference proteome</keyword>
<dbReference type="InterPro" id="IPR003313">
    <property type="entry name" value="AraC-bd"/>
</dbReference>
<dbReference type="GO" id="GO:0003700">
    <property type="term" value="F:DNA-binding transcription factor activity"/>
    <property type="evidence" value="ECO:0007669"/>
    <property type="project" value="InterPro"/>
</dbReference>
<dbReference type="PRINTS" id="PR00032">
    <property type="entry name" value="HTHARAC"/>
</dbReference>
<feature type="domain" description="HTH araC/xylS-type" evidence="5">
    <location>
        <begin position="216"/>
        <end position="314"/>
    </location>
</feature>
<dbReference type="PANTHER" id="PTHR43280:SF30">
    <property type="entry name" value="MMSAB OPERON REGULATORY PROTEIN"/>
    <property type="match status" value="1"/>
</dbReference>
<keyword evidence="1" id="KW-0805">Transcription regulation</keyword>
<evidence type="ECO:0000256" key="2">
    <source>
        <dbReference type="ARBA" id="ARBA00023125"/>
    </source>
</evidence>
<evidence type="ECO:0000256" key="1">
    <source>
        <dbReference type="ARBA" id="ARBA00023015"/>
    </source>
</evidence>
<dbReference type="InterPro" id="IPR009057">
    <property type="entry name" value="Homeodomain-like_sf"/>
</dbReference>
<dbReference type="PROSITE" id="PS00041">
    <property type="entry name" value="HTH_ARAC_FAMILY_1"/>
    <property type="match status" value="1"/>
</dbReference>
<name>A0A8A7KNH5_9FIRM</name>
<dbReference type="CDD" id="cd06986">
    <property type="entry name" value="cupin_MmsR-like_N"/>
    <property type="match status" value="1"/>
</dbReference>
<dbReference type="Gene3D" id="2.60.120.280">
    <property type="entry name" value="Regulatory protein AraC"/>
    <property type="match status" value="1"/>
</dbReference>
<dbReference type="InterPro" id="IPR020449">
    <property type="entry name" value="Tscrpt_reg_AraC-type_HTH"/>
</dbReference>
<evidence type="ECO:0000256" key="3">
    <source>
        <dbReference type="ARBA" id="ARBA00023163"/>
    </source>
</evidence>
<keyword evidence="2" id="KW-0238">DNA-binding</keyword>
<accession>A0A8A7KNH5</accession>
<proteinExistence type="predicted"/>
<dbReference type="Proteomes" id="UP000665020">
    <property type="component" value="Chromosome"/>
</dbReference>
<dbReference type="InterPro" id="IPR018062">
    <property type="entry name" value="HTH_AraC-typ_CS"/>
</dbReference>
<sequence length="317" mass="37158">MEFKIEKMDYILIIIEIILVFLYNIIMKNIKKKSGFQNEKIFVIPENIIKKTSRHPLLKNLYVTDIGYFPHAQYHYRKRKKGSKQYILIYCSKGKGIITINGQKRNMEENTLLIIPPFLAHIYSSDNKEPWYIYWCHFNGQIAGHYLNLNNKDSLTISSIAVNKLPLITGFFDSIFNVLNSGYSTNNLIYSAQAFNHILATIFFKETGQEDQNYINETISYMKENFNKKISLDKLASQNNLSKSQFNKLFKEKTGFSPIDYFIRLKIQQACKYLDLTGLQIKEIAARLAYNDPYYFSRVFKKIMGISPRTYRNIKKG</sequence>
<reference evidence="6" key="1">
    <citation type="submission" date="2019-12" db="EMBL/GenBank/DDBJ databases">
        <authorList>
            <person name="zhang j."/>
            <person name="sun C.M."/>
        </authorList>
    </citation>
    <scope>NUCLEOTIDE SEQUENCE</scope>
    <source>
        <strain evidence="6">NS-1</strain>
    </source>
</reference>
<keyword evidence="4" id="KW-0812">Transmembrane</keyword>
<keyword evidence="4" id="KW-1133">Transmembrane helix</keyword>
<dbReference type="Pfam" id="PF02311">
    <property type="entry name" value="AraC_binding"/>
    <property type="match status" value="1"/>
</dbReference>
<dbReference type="Gene3D" id="1.10.10.60">
    <property type="entry name" value="Homeodomain-like"/>
    <property type="match status" value="2"/>
</dbReference>
<evidence type="ECO:0000313" key="7">
    <source>
        <dbReference type="Proteomes" id="UP000665020"/>
    </source>
</evidence>
<feature type="transmembrane region" description="Helical" evidence="4">
    <location>
        <begin position="9"/>
        <end position="26"/>
    </location>
</feature>
<organism evidence="6 7">
    <name type="scientific">Iocasia fonsfrigidae</name>
    <dbReference type="NCBI Taxonomy" id="2682810"/>
    <lineage>
        <taxon>Bacteria</taxon>
        <taxon>Bacillati</taxon>
        <taxon>Bacillota</taxon>
        <taxon>Clostridia</taxon>
        <taxon>Halanaerobiales</taxon>
        <taxon>Halanaerobiaceae</taxon>
        <taxon>Iocasia</taxon>
    </lineage>
</organism>
<dbReference type="KEGG" id="ifn:GM661_17415"/>
<dbReference type="SUPFAM" id="SSF51215">
    <property type="entry name" value="Regulatory protein AraC"/>
    <property type="match status" value="1"/>
</dbReference>